<dbReference type="OrthoDB" id="10142939at2759"/>
<sequence>MTNKNLKTKEKIQQNNTTIEDRRDVELSFLKKVNEEYSLLSSTNKNDQNDHGEKRGRTTSDYENDTQSDTASSINKNILFSSTNQSIDSTNNQQHDTFNNNNNECNNKFIINKSAITFAISRTLPPIKLICDPKIDNQKNGNNIIKELFKSIDKEFKRIHPKHNDAIGFESWYIDYNGDINGITSDIDLFTFFCDNQHIPNVLLNIKINPVLPKNLPPQRSVLIKGVPNYLTIEDIKIEIINKYKSIYYIDEIIGTNNGKTRYVRIDFLNFSEYNQILNSGIISFDGQCFHVHEYLAAPKVLFCSRCNIPGHTKKQCDFTFERCKRCGKNRKEGEHKECLINCHNCGGSHVSTDFRCSLVHGFREQLIQHLQQHPEYLPDSAQIFIPSHLRQHKQKFLSKNLQNDKYHEVKQFKMKNNNNINEWPLLPPAVHDTLSYSKYSNGYLDDTINLHVHLNKFEQECYEAKQNYDKKHNDIKTKINSCLNQIQSIMNCFSSTIQRQNEMMYVLKSSLNECLDIIRISNQAICLMMTKSGDQQFTKIIEQLSTIPFDERQATINKNFLLILH</sequence>
<dbReference type="SUPFAM" id="SSF103657">
    <property type="entry name" value="BAR/IMD domain-like"/>
    <property type="match status" value="1"/>
</dbReference>
<evidence type="ECO:0000313" key="3">
    <source>
        <dbReference type="Proteomes" id="UP000663882"/>
    </source>
</evidence>
<evidence type="ECO:0000313" key="2">
    <source>
        <dbReference type="EMBL" id="CAF0871744.1"/>
    </source>
</evidence>
<dbReference type="InterPro" id="IPR027267">
    <property type="entry name" value="AH/BAR_dom_sf"/>
</dbReference>
<protein>
    <recommendedName>
        <fullName evidence="4">CCHC-type domain-containing protein</fullName>
    </recommendedName>
</protein>
<dbReference type="EMBL" id="CAJNOO010000239">
    <property type="protein sequence ID" value="CAF0871744.1"/>
    <property type="molecule type" value="Genomic_DNA"/>
</dbReference>
<reference evidence="2" key="1">
    <citation type="submission" date="2021-02" db="EMBL/GenBank/DDBJ databases">
        <authorList>
            <person name="Nowell W R."/>
        </authorList>
    </citation>
    <scope>NUCLEOTIDE SEQUENCE</scope>
</reference>
<dbReference type="Proteomes" id="UP000663882">
    <property type="component" value="Unassembled WGS sequence"/>
</dbReference>
<comment type="caution">
    <text evidence="2">The sequence shown here is derived from an EMBL/GenBank/DDBJ whole genome shotgun (WGS) entry which is preliminary data.</text>
</comment>
<feature type="compositionally biased region" description="Polar residues" evidence="1">
    <location>
        <begin position="61"/>
        <end position="74"/>
    </location>
</feature>
<evidence type="ECO:0000256" key="1">
    <source>
        <dbReference type="SAM" id="MobiDB-lite"/>
    </source>
</evidence>
<name>A0A813X7E7_9BILA</name>
<feature type="region of interest" description="Disordered" evidence="1">
    <location>
        <begin position="40"/>
        <end position="74"/>
    </location>
</feature>
<organism evidence="2 3">
    <name type="scientific">Rotaria sordida</name>
    <dbReference type="NCBI Taxonomy" id="392033"/>
    <lineage>
        <taxon>Eukaryota</taxon>
        <taxon>Metazoa</taxon>
        <taxon>Spiralia</taxon>
        <taxon>Gnathifera</taxon>
        <taxon>Rotifera</taxon>
        <taxon>Eurotatoria</taxon>
        <taxon>Bdelloidea</taxon>
        <taxon>Philodinida</taxon>
        <taxon>Philodinidae</taxon>
        <taxon>Rotaria</taxon>
    </lineage>
</organism>
<dbReference type="AlphaFoldDB" id="A0A813X7E7"/>
<proteinExistence type="predicted"/>
<evidence type="ECO:0008006" key="4">
    <source>
        <dbReference type="Google" id="ProtNLM"/>
    </source>
</evidence>
<gene>
    <name evidence="2" type="ORF">RFH988_LOCUS7507</name>
</gene>
<accession>A0A813X7E7</accession>
<feature type="compositionally biased region" description="Basic and acidic residues" evidence="1">
    <location>
        <begin position="47"/>
        <end position="60"/>
    </location>
</feature>